<name>A0AAF0X8C5_DAUCS</name>
<reference evidence="2" key="2">
    <citation type="submission" date="2022-03" db="EMBL/GenBank/DDBJ databases">
        <title>Draft title - Genomic analysis of global carrot germplasm unveils the trajectory of domestication and the origin of high carotenoid orange carrot.</title>
        <authorList>
            <person name="Iorizzo M."/>
            <person name="Ellison S."/>
            <person name="Senalik D."/>
            <person name="Macko-Podgorni A."/>
            <person name="Grzebelus D."/>
            <person name="Bostan H."/>
            <person name="Rolling W."/>
            <person name="Curaba J."/>
            <person name="Simon P."/>
        </authorList>
    </citation>
    <scope>NUCLEOTIDE SEQUENCE</scope>
    <source>
        <tissue evidence="2">Leaf</tissue>
    </source>
</reference>
<dbReference type="EMBL" id="CP093348">
    <property type="protein sequence ID" value="WOH03303.1"/>
    <property type="molecule type" value="Genomic_DNA"/>
</dbReference>
<evidence type="ECO:0000313" key="2">
    <source>
        <dbReference type="EMBL" id="WOH03303.1"/>
    </source>
</evidence>
<gene>
    <name evidence="2" type="ORF">DCAR_0622699</name>
</gene>
<keyword evidence="3" id="KW-1185">Reference proteome</keyword>
<accession>A0AAF0X8C5</accession>
<evidence type="ECO:0000313" key="3">
    <source>
        <dbReference type="Proteomes" id="UP000077755"/>
    </source>
</evidence>
<feature type="region of interest" description="Disordered" evidence="1">
    <location>
        <begin position="132"/>
        <end position="157"/>
    </location>
</feature>
<reference evidence="2" key="1">
    <citation type="journal article" date="2016" name="Nat. Genet.">
        <title>A high-quality carrot genome assembly provides new insights into carotenoid accumulation and asterid genome evolution.</title>
        <authorList>
            <person name="Iorizzo M."/>
            <person name="Ellison S."/>
            <person name="Senalik D."/>
            <person name="Zeng P."/>
            <person name="Satapoomin P."/>
            <person name="Huang J."/>
            <person name="Bowman M."/>
            <person name="Iovene M."/>
            <person name="Sanseverino W."/>
            <person name="Cavagnaro P."/>
            <person name="Yildiz M."/>
            <person name="Macko-Podgorni A."/>
            <person name="Moranska E."/>
            <person name="Grzebelus E."/>
            <person name="Grzebelus D."/>
            <person name="Ashrafi H."/>
            <person name="Zheng Z."/>
            <person name="Cheng S."/>
            <person name="Spooner D."/>
            <person name="Van Deynze A."/>
            <person name="Simon P."/>
        </authorList>
    </citation>
    <scope>NUCLEOTIDE SEQUENCE</scope>
    <source>
        <tissue evidence="2">Leaf</tissue>
    </source>
</reference>
<sequence>MRPGRMWNGVKPVCRSTRGVDLCGLVRRPKPGRRRVNCGWQHAPLGVPRHLRAPGTGLRVPHSARLETRTKESDMCASQRVIKPVRRKEADWRDPPVGRRRGPREELSFLFNSLPTLETAYTARRAVSGAPLAALENPEDRVPSTSGRTHNRIRSPR</sequence>
<proteinExistence type="predicted"/>
<dbReference type="AlphaFoldDB" id="A0AAF0X8C5"/>
<protein>
    <submittedName>
        <fullName evidence="2">Uncharacterized protein</fullName>
    </submittedName>
</protein>
<dbReference type="Proteomes" id="UP000077755">
    <property type="component" value="Chromosome 6"/>
</dbReference>
<organism evidence="2 3">
    <name type="scientific">Daucus carota subsp. sativus</name>
    <name type="common">Carrot</name>
    <dbReference type="NCBI Taxonomy" id="79200"/>
    <lineage>
        <taxon>Eukaryota</taxon>
        <taxon>Viridiplantae</taxon>
        <taxon>Streptophyta</taxon>
        <taxon>Embryophyta</taxon>
        <taxon>Tracheophyta</taxon>
        <taxon>Spermatophyta</taxon>
        <taxon>Magnoliopsida</taxon>
        <taxon>eudicotyledons</taxon>
        <taxon>Gunneridae</taxon>
        <taxon>Pentapetalae</taxon>
        <taxon>asterids</taxon>
        <taxon>campanulids</taxon>
        <taxon>Apiales</taxon>
        <taxon>Apiaceae</taxon>
        <taxon>Apioideae</taxon>
        <taxon>Scandiceae</taxon>
        <taxon>Daucinae</taxon>
        <taxon>Daucus</taxon>
        <taxon>Daucus sect. Daucus</taxon>
    </lineage>
</organism>
<evidence type="ECO:0000256" key="1">
    <source>
        <dbReference type="SAM" id="MobiDB-lite"/>
    </source>
</evidence>